<feature type="compositionally biased region" description="Polar residues" evidence="1">
    <location>
        <begin position="369"/>
        <end position="378"/>
    </location>
</feature>
<dbReference type="SUPFAM" id="SSF53335">
    <property type="entry name" value="S-adenosyl-L-methionine-dependent methyltransferases"/>
    <property type="match status" value="1"/>
</dbReference>
<dbReference type="PANTHER" id="PTHR14614">
    <property type="entry name" value="HEPATOCELLULAR CARCINOMA-ASSOCIATED ANTIGEN"/>
    <property type="match status" value="1"/>
</dbReference>
<organism evidence="2 3">
    <name type="scientific">Aspergillus nanangensis</name>
    <dbReference type="NCBI Taxonomy" id="2582783"/>
    <lineage>
        <taxon>Eukaryota</taxon>
        <taxon>Fungi</taxon>
        <taxon>Dikarya</taxon>
        <taxon>Ascomycota</taxon>
        <taxon>Pezizomycotina</taxon>
        <taxon>Eurotiomycetes</taxon>
        <taxon>Eurotiomycetidae</taxon>
        <taxon>Eurotiales</taxon>
        <taxon>Aspergillaceae</taxon>
        <taxon>Aspergillus</taxon>
        <taxon>Aspergillus subgen. Circumdati</taxon>
    </lineage>
</organism>
<feature type="region of interest" description="Disordered" evidence="1">
    <location>
        <begin position="358"/>
        <end position="384"/>
    </location>
</feature>
<evidence type="ECO:0008006" key="4">
    <source>
        <dbReference type="Google" id="ProtNLM"/>
    </source>
</evidence>
<comment type="caution">
    <text evidence="2">The sequence shown here is derived from an EMBL/GenBank/DDBJ whole genome shotgun (WGS) entry which is preliminary data.</text>
</comment>
<evidence type="ECO:0000313" key="3">
    <source>
        <dbReference type="Proteomes" id="UP001194746"/>
    </source>
</evidence>
<dbReference type="Proteomes" id="UP001194746">
    <property type="component" value="Unassembled WGS sequence"/>
</dbReference>
<dbReference type="InterPro" id="IPR019410">
    <property type="entry name" value="Methyltransf_16"/>
</dbReference>
<reference evidence="2" key="1">
    <citation type="journal article" date="2019" name="Beilstein J. Org. Chem.">
        <title>Nanangenines: drimane sesquiterpenoids as the dominant metabolite cohort of a novel Australian fungus, Aspergillus nanangensis.</title>
        <authorList>
            <person name="Lacey H.J."/>
            <person name="Gilchrist C.L.M."/>
            <person name="Crombie A."/>
            <person name="Kalaitzis J.A."/>
            <person name="Vuong D."/>
            <person name="Rutledge P.J."/>
            <person name="Turner P."/>
            <person name="Pitt J.I."/>
            <person name="Lacey E."/>
            <person name="Chooi Y.H."/>
            <person name="Piggott A.M."/>
        </authorList>
    </citation>
    <scope>NUCLEOTIDE SEQUENCE</scope>
    <source>
        <strain evidence="2">MST-FP2251</strain>
    </source>
</reference>
<dbReference type="GO" id="GO:0005737">
    <property type="term" value="C:cytoplasm"/>
    <property type="evidence" value="ECO:0007669"/>
    <property type="project" value="TreeGrafter"/>
</dbReference>
<evidence type="ECO:0000313" key="2">
    <source>
        <dbReference type="EMBL" id="KAF9883040.1"/>
    </source>
</evidence>
<proteinExistence type="predicted"/>
<gene>
    <name evidence="2" type="ORF">FE257_004294</name>
</gene>
<dbReference type="Pfam" id="PF10294">
    <property type="entry name" value="Methyltransf_16"/>
    <property type="match status" value="1"/>
</dbReference>
<feature type="compositionally biased region" description="Polar residues" evidence="1">
    <location>
        <begin position="276"/>
        <end position="287"/>
    </location>
</feature>
<protein>
    <recommendedName>
        <fullName evidence="4">Nicotinamide N-methyltransferase</fullName>
    </recommendedName>
</protein>
<dbReference type="Gene3D" id="3.40.50.150">
    <property type="entry name" value="Vaccinia Virus protein VP39"/>
    <property type="match status" value="1"/>
</dbReference>
<feature type="region of interest" description="Disordered" evidence="1">
    <location>
        <begin position="246"/>
        <end position="339"/>
    </location>
</feature>
<dbReference type="GO" id="GO:0008757">
    <property type="term" value="F:S-adenosylmethionine-dependent methyltransferase activity"/>
    <property type="evidence" value="ECO:0007669"/>
    <property type="project" value="UniProtKB-ARBA"/>
</dbReference>
<sequence>MAHSRLQPHPTLRPADEAELEAEDLFTAFLPHLFPEDSPQSHGDPGQFLLYSSPRYGDLTIQVPSYPTIVVAEAVETAHCGNGHVDEMWIMKGEKVLELGAGAALPSLISVLAGASEVTITDHPSSPALTGAIAFNIERNIPANMTMGCPISIQPHAWGVLSSDPWAVANKGQFTRIIAADCYWMRSQHENLARTMKWFLAPQGRICVVAGLHTGRPTVAEFFETVKETGLQIEMIYERDLISSFAHGESDSESDPSAHVEGNGNPYKQGDHSPHTEGNGSPRTEGNASPHMEGNGSPRLEGNGSPKTDMEGNGSPRLEGNGSPNTNMEGNGSPKTNMEVTQKANSCIYHKQLSGNNILGGGLFGGPQASHTDITSSTGDHDKD</sequence>
<name>A0AAD4CAU4_ASPNN</name>
<reference evidence="2" key="2">
    <citation type="submission" date="2020-02" db="EMBL/GenBank/DDBJ databases">
        <authorList>
            <person name="Gilchrist C.L.M."/>
            <person name="Chooi Y.-H."/>
        </authorList>
    </citation>
    <scope>NUCLEOTIDE SEQUENCE</scope>
    <source>
        <strain evidence="2">MST-FP2251</strain>
    </source>
</reference>
<dbReference type="PANTHER" id="PTHR14614:SF104">
    <property type="entry name" value="N-METHYLTRANSFERASE, PUTATIVE (AFU_ORTHOLOGUE AFUA_1G17750)-RELATED"/>
    <property type="match status" value="1"/>
</dbReference>
<feature type="compositionally biased region" description="Polar residues" evidence="1">
    <location>
        <begin position="322"/>
        <end position="339"/>
    </location>
</feature>
<keyword evidence="3" id="KW-1185">Reference proteome</keyword>
<dbReference type="AlphaFoldDB" id="A0AAD4CAU4"/>
<dbReference type="EMBL" id="VCAU01000190">
    <property type="protein sequence ID" value="KAF9883040.1"/>
    <property type="molecule type" value="Genomic_DNA"/>
</dbReference>
<accession>A0AAD4CAU4</accession>
<dbReference type="InterPro" id="IPR029063">
    <property type="entry name" value="SAM-dependent_MTases_sf"/>
</dbReference>
<evidence type="ECO:0000256" key="1">
    <source>
        <dbReference type="SAM" id="MobiDB-lite"/>
    </source>
</evidence>